<feature type="domain" description="Fibrinogen C-terminal" evidence="8">
    <location>
        <begin position="1197"/>
        <end position="1431"/>
    </location>
</feature>
<feature type="compositionally biased region" description="Basic and acidic residues" evidence="6">
    <location>
        <begin position="1169"/>
        <end position="1191"/>
    </location>
</feature>
<dbReference type="PROSITE" id="PS00514">
    <property type="entry name" value="FIBRINOGEN_C_1"/>
    <property type="match status" value="1"/>
</dbReference>
<dbReference type="Proteomes" id="UP000314980">
    <property type="component" value="Unassembled WGS sequence"/>
</dbReference>
<dbReference type="STRING" id="8187.ENSLCAP00010030868"/>
<feature type="compositionally biased region" description="Polar residues" evidence="6">
    <location>
        <begin position="989"/>
        <end position="1007"/>
    </location>
</feature>
<feature type="compositionally biased region" description="Basic and acidic residues" evidence="6">
    <location>
        <begin position="241"/>
        <end position="378"/>
    </location>
</feature>
<dbReference type="GeneID" id="108875202"/>
<sequence>MRLTVLCVCGTLLALSSLSWTTADSDEGDLLEDTGFGPCAATLRLEQPCRQGQDENMCPYLFSLPPLTVHLPKQLRELEKIMKDLQKLKDNVDQLREMCADCTVSQTERECGRQREHVKLNEGTDRQEDERNWVNERNPGGLKDHRQECGTDGIKVEEDREGDSDTESEKRTILVERGGKKWEAERVSDKGVVKENEKAETLKEMAEKDGKTQTEGAKGKDKLGQAKVPTAGGNEKIVYMAREKVVEKNNRETVTERNKDRKGDSKGDRELERDSGKERKTDADIKKKEKTEESDHHVWRDETKETDKKTQTEEDRGSDEIKMSEGRDEHTNKVRKQQREERKKEIEKGIKVERNNEKPKQTESIGRAEKEKTIKQGEREEEEEDRGTEKEIKTEGEKRVQSVQRDSDGELASNKAIQRTDFVSISPTPQSTISLAPRHDSMDSNEATTITSSLPSPPLSTSHVITDVNQGMTTADYEVPTQSTDIEVAAVSERPRPDAEAGFRATSRPTTTATISTLGGSRPQITDGATRFTSTTGPRPGAGFQGRVSSTSTTPSPSQNLYTTTFPGVKDNSHWTAKKNISSNTKTGTKPPPGRGPKPGEKHKPGIKPEANQKLKNPKNDRKPDRAPLSDKKTKHNQKQKPSQQKPTADQKPKPGKVPQQVQTPKPDQRAPPDHLTTDENLKNNPKHDRGRTTDQSKVSFQKPTSHQGPVTDKDPLPDQEPESVEITAINQNSKPEEKPHHPLKTQKPGPKQKPEKKLKSEGKKPDQRSEPNQHYTPVQGPESERSETARLTPKPNQTSETDFIGNADENPSPEPNSDQDSTPGQKLPLDRINKPPDQKPKPKEDIPNSGHIPKLYQNPDPSTDRKTKPNVKPKPGQVPQTNQGLRTPRPGQMPKLNPKSMPDEIPKAESNRTSKPRPPPRHRPPTGPTLKPGATSVQSPKTKTDLDPPHISGTTSDGIQNSQTDMPPTSGPIKQTAEVTHPPGDTEFSPSTKKTITLGPKTSKSLETGPLPFLYTLPEGFTISPSSRITSDLRPQTAGQPSSIPMTTKPNNIIRGILPSVIPSSSPGSTKLNLDSNTDSSLQAKVLHNVEETAPGQTPDSDKMMIPVPSPSIQTTTLSPDFRSTTPATSGPEPLAAESSTPSARELRVKINQVAAFLNNSLNPNGRSLDRRPKENPEDNQRGGRPDSKPLMRIPSKVTVVKRDCSDHLLRGETTSRVYLVTPDIRSKSFSVYCDMELGGGGWTVLQRRQDGSVSFNRTWAEYRSGFGELDGGEFWLGNNMIHLLTRDRDMVLRVELEDFDGVMEYAEYEQFKVASERQRYRLTVGGYSGTAGDALRFSKSYDHNNKPFTTPDRDNDRYPSGNCGAYYSSGWWFDACMAANLNGRYYVGKYTGVRDGIFWGTWHNISTEYYPTNDRRSFKAVRMMIRPKGFAP</sequence>
<dbReference type="InterPro" id="IPR020837">
    <property type="entry name" value="Fibrinogen_CS"/>
</dbReference>
<proteinExistence type="predicted"/>
<feature type="coiled-coil region" evidence="5">
    <location>
        <begin position="71"/>
        <end position="105"/>
    </location>
</feature>
<feature type="compositionally biased region" description="Low complexity" evidence="6">
    <location>
        <begin position="448"/>
        <end position="462"/>
    </location>
</feature>
<feature type="region of interest" description="Disordered" evidence="6">
    <location>
        <begin position="1161"/>
        <end position="1193"/>
    </location>
</feature>
<comment type="subcellular location">
    <subcellularLocation>
        <location evidence="1">Secreted</location>
    </subcellularLocation>
</comment>
<feature type="compositionally biased region" description="Basic and acidic residues" evidence="6">
    <location>
        <begin position="193"/>
        <end position="224"/>
    </location>
</feature>
<feature type="compositionally biased region" description="Basic and acidic residues" evidence="6">
    <location>
        <begin position="753"/>
        <end position="772"/>
    </location>
</feature>
<dbReference type="OrthoDB" id="6514358at2759"/>
<keyword evidence="10" id="KW-1185">Reference proteome</keyword>
<feature type="region of interest" description="Disordered" evidence="6">
    <location>
        <begin position="134"/>
        <end position="170"/>
    </location>
</feature>
<evidence type="ECO:0000256" key="6">
    <source>
        <dbReference type="SAM" id="MobiDB-lite"/>
    </source>
</evidence>
<reference evidence="10" key="1">
    <citation type="submission" date="2015-09" db="EMBL/GenBank/DDBJ databases">
        <authorList>
            <person name="Sai Rama Sridatta P."/>
        </authorList>
    </citation>
    <scope>NUCLEOTIDE SEQUENCE [LARGE SCALE GENOMIC DNA]</scope>
</reference>
<feature type="region of interest" description="Disordered" evidence="6">
    <location>
        <begin position="1091"/>
        <end position="1145"/>
    </location>
</feature>
<feature type="region of interest" description="Disordered" evidence="6">
    <location>
        <begin position="491"/>
        <end position="1010"/>
    </location>
</feature>
<evidence type="ECO:0000256" key="2">
    <source>
        <dbReference type="ARBA" id="ARBA00022525"/>
    </source>
</evidence>
<organism evidence="9 10">
    <name type="scientific">Lates calcarifer</name>
    <name type="common">Barramundi</name>
    <name type="synonym">Holocentrus calcarifer</name>
    <dbReference type="NCBI Taxonomy" id="8187"/>
    <lineage>
        <taxon>Eukaryota</taxon>
        <taxon>Metazoa</taxon>
        <taxon>Chordata</taxon>
        <taxon>Craniata</taxon>
        <taxon>Vertebrata</taxon>
        <taxon>Euteleostomi</taxon>
        <taxon>Actinopterygii</taxon>
        <taxon>Neopterygii</taxon>
        <taxon>Teleostei</taxon>
        <taxon>Neoteleostei</taxon>
        <taxon>Acanthomorphata</taxon>
        <taxon>Carangaria</taxon>
        <taxon>Carangaria incertae sedis</taxon>
        <taxon>Centropomidae</taxon>
        <taxon>Lates</taxon>
    </lineage>
</organism>
<feature type="chain" id="PRO_5044613248" evidence="7">
    <location>
        <begin position="26"/>
        <end position="1434"/>
    </location>
</feature>
<dbReference type="FunFam" id="3.90.215.10:FF:000001">
    <property type="entry name" value="Tenascin isoform 1"/>
    <property type="match status" value="1"/>
</dbReference>
<dbReference type="Ensembl" id="ENSLCAT00010031560.1">
    <property type="protein sequence ID" value="ENSLCAP00010030868.1"/>
    <property type="gene ID" value="ENSLCAG00010014491.1"/>
</dbReference>
<dbReference type="GO" id="GO:0042730">
    <property type="term" value="P:fibrinolysis"/>
    <property type="evidence" value="ECO:0007669"/>
    <property type="project" value="TreeGrafter"/>
</dbReference>
<feature type="compositionally biased region" description="Polar residues" evidence="6">
    <location>
        <begin position="953"/>
        <end position="968"/>
    </location>
</feature>
<feature type="compositionally biased region" description="Polar residues" evidence="6">
    <location>
        <begin position="816"/>
        <end position="825"/>
    </location>
</feature>
<feature type="compositionally biased region" description="Basic and acidic residues" evidence="6">
    <location>
        <begin position="829"/>
        <end position="847"/>
    </location>
</feature>
<dbReference type="InParanoid" id="A0A4W6E121"/>
<feature type="compositionally biased region" description="Polar residues" evidence="6">
    <location>
        <begin position="415"/>
        <end position="434"/>
    </location>
</feature>
<dbReference type="SUPFAM" id="SSF56496">
    <property type="entry name" value="Fibrinogen C-terminal domain-like"/>
    <property type="match status" value="1"/>
</dbReference>
<keyword evidence="4" id="KW-0325">Glycoprotein</keyword>
<keyword evidence="5" id="KW-0175">Coiled coil</keyword>
<name>A0A4W6E121_LATCA</name>
<keyword evidence="3" id="KW-1015">Disulfide bond</keyword>
<dbReference type="GO" id="GO:0030674">
    <property type="term" value="F:protein-macromolecule adaptor activity"/>
    <property type="evidence" value="ECO:0007669"/>
    <property type="project" value="TreeGrafter"/>
</dbReference>
<dbReference type="PANTHER" id="PTHR47221:SF5">
    <property type="entry name" value="FIBRINOGEN C-TERMINAL DOMAIN-CONTAINING PROTEIN"/>
    <property type="match status" value="1"/>
</dbReference>
<feature type="compositionally biased region" description="Low complexity" evidence="6">
    <location>
        <begin position="549"/>
        <end position="558"/>
    </location>
</feature>
<dbReference type="InterPro" id="IPR037579">
    <property type="entry name" value="FIB_ANG-like"/>
</dbReference>
<feature type="compositionally biased region" description="Basic and acidic residues" evidence="6">
    <location>
        <begin position="387"/>
        <end position="408"/>
    </location>
</feature>
<evidence type="ECO:0000259" key="8">
    <source>
        <dbReference type="PROSITE" id="PS51406"/>
    </source>
</evidence>
<dbReference type="GO" id="GO:0005201">
    <property type="term" value="F:extracellular matrix structural constituent"/>
    <property type="evidence" value="ECO:0007669"/>
    <property type="project" value="TreeGrafter"/>
</dbReference>
<dbReference type="InterPro" id="IPR014716">
    <property type="entry name" value="Fibrinogen_a/b/g_C_1"/>
</dbReference>
<evidence type="ECO:0000313" key="11">
    <source>
        <dbReference type="RefSeq" id="XP_018519473.1"/>
    </source>
</evidence>
<dbReference type="GeneTree" id="ENSGT00940000157946"/>
<feature type="region of interest" description="Disordered" evidence="6">
    <location>
        <begin position="1028"/>
        <end position="1052"/>
    </location>
</feature>
<protein>
    <submittedName>
        <fullName evidence="11">Proteoglycan 4</fullName>
    </submittedName>
</protein>
<dbReference type="Gene3D" id="3.90.215.10">
    <property type="entry name" value="Gamma Fibrinogen, chain A, domain 1"/>
    <property type="match status" value="1"/>
</dbReference>
<evidence type="ECO:0000256" key="3">
    <source>
        <dbReference type="ARBA" id="ARBA00023157"/>
    </source>
</evidence>
<dbReference type="PANTHER" id="PTHR47221">
    <property type="entry name" value="FIBRINOGEN ALPHA CHAIN"/>
    <property type="match status" value="1"/>
</dbReference>
<evidence type="ECO:0000256" key="4">
    <source>
        <dbReference type="ARBA" id="ARBA00023180"/>
    </source>
</evidence>
<feature type="compositionally biased region" description="Basic residues" evidence="6">
    <location>
        <begin position="915"/>
        <end position="925"/>
    </location>
</feature>
<dbReference type="InterPro" id="IPR002181">
    <property type="entry name" value="Fibrinogen_a/b/g_C_dom"/>
</dbReference>
<feature type="compositionally biased region" description="Polar residues" evidence="6">
    <location>
        <begin position="1112"/>
        <end position="1130"/>
    </location>
</feature>
<gene>
    <name evidence="9 11" type="primary">LOC108875202</name>
</gene>
<dbReference type="CDD" id="cd00087">
    <property type="entry name" value="FReD"/>
    <property type="match status" value="1"/>
</dbReference>
<dbReference type="Pfam" id="PF00147">
    <property type="entry name" value="Fibrinogen_C"/>
    <property type="match status" value="1"/>
</dbReference>
<feature type="signal peptide" evidence="7">
    <location>
        <begin position="1"/>
        <end position="25"/>
    </location>
</feature>
<accession>A0A4W6E121</accession>
<feature type="compositionally biased region" description="Basic and acidic residues" evidence="6">
    <location>
        <begin position="667"/>
        <end position="695"/>
    </location>
</feature>
<dbReference type="InterPro" id="IPR036056">
    <property type="entry name" value="Fibrinogen-like_C"/>
</dbReference>
<evidence type="ECO:0000313" key="10">
    <source>
        <dbReference type="Proteomes" id="UP000314980"/>
    </source>
</evidence>
<feature type="compositionally biased region" description="Polar residues" evidence="6">
    <location>
        <begin position="696"/>
        <end position="709"/>
    </location>
</feature>
<dbReference type="Proteomes" id="UP000694890">
    <property type="component" value="Linkage group LG10"/>
</dbReference>
<keyword evidence="7" id="KW-0732">Signal</keyword>
<evidence type="ECO:0000256" key="5">
    <source>
        <dbReference type="SAM" id="Coils"/>
    </source>
</evidence>
<evidence type="ECO:0000313" key="9">
    <source>
        <dbReference type="Ensembl" id="ENSLCAP00010030868.1"/>
    </source>
</evidence>
<keyword evidence="2" id="KW-0964">Secreted</keyword>
<evidence type="ECO:0000256" key="1">
    <source>
        <dbReference type="ARBA" id="ARBA00004613"/>
    </source>
</evidence>
<reference evidence="11" key="2">
    <citation type="submission" date="2025-04" db="UniProtKB">
        <authorList>
            <consortium name="RefSeq"/>
        </authorList>
    </citation>
    <scope>IDENTIFICATION</scope>
    <source>
        <tissue evidence="11">Brain</tissue>
    </source>
</reference>
<feature type="compositionally biased region" description="Basic and acidic residues" evidence="6">
    <location>
        <begin position="142"/>
        <end position="158"/>
    </location>
</feature>
<dbReference type="KEGG" id="lcf:108875202"/>
<dbReference type="GO" id="GO:0070527">
    <property type="term" value="P:platelet aggregation"/>
    <property type="evidence" value="ECO:0007669"/>
    <property type="project" value="TreeGrafter"/>
</dbReference>
<dbReference type="SMART" id="SM00186">
    <property type="entry name" value="FBG"/>
    <property type="match status" value="1"/>
</dbReference>
<dbReference type="NCBIfam" id="NF040941">
    <property type="entry name" value="GGGWT_bact"/>
    <property type="match status" value="1"/>
</dbReference>
<feature type="compositionally biased region" description="Basic and acidic residues" evidence="6">
    <location>
        <begin position="618"/>
        <end position="632"/>
    </location>
</feature>
<feature type="compositionally biased region" description="Low complexity" evidence="6">
    <location>
        <begin position="504"/>
        <end position="517"/>
    </location>
</feature>
<dbReference type="GO" id="GO:0034116">
    <property type="term" value="P:positive regulation of heterotypic cell-cell adhesion"/>
    <property type="evidence" value="ECO:0007669"/>
    <property type="project" value="TreeGrafter"/>
</dbReference>
<feature type="compositionally biased region" description="Basic and acidic residues" evidence="6">
    <location>
        <begin position="902"/>
        <end position="913"/>
    </location>
</feature>
<dbReference type="RefSeq" id="XP_018519473.1">
    <property type="nucleotide sequence ID" value="XM_018663957.2"/>
</dbReference>
<dbReference type="GO" id="GO:0005577">
    <property type="term" value="C:fibrinogen complex"/>
    <property type="evidence" value="ECO:0007669"/>
    <property type="project" value="TreeGrafter"/>
</dbReference>
<dbReference type="PROSITE" id="PS51406">
    <property type="entry name" value="FIBRINOGEN_C_2"/>
    <property type="match status" value="1"/>
</dbReference>
<reference evidence="9" key="3">
    <citation type="submission" date="2025-05" db="UniProtKB">
        <authorList>
            <consortium name="Ensembl"/>
        </authorList>
    </citation>
    <scope>IDENTIFICATION</scope>
</reference>
<dbReference type="GO" id="GO:0072377">
    <property type="term" value="P:blood coagulation, common pathway"/>
    <property type="evidence" value="ECO:0007669"/>
    <property type="project" value="TreeGrafter"/>
</dbReference>
<feature type="region of interest" description="Disordered" evidence="6">
    <location>
        <begin position="193"/>
        <end position="464"/>
    </location>
</feature>
<evidence type="ECO:0000256" key="7">
    <source>
        <dbReference type="SAM" id="SignalP"/>
    </source>
</evidence>